<keyword evidence="2" id="KW-0732">Signal</keyword>
<dbReference type="Pfam" id="PF13472">
    <property type="entry name" value="Lipase_GDSL_2"/>
    <property type="match status" value="1"/>
</dbReference>
<feature type="signal peptide" evidence="2">
    <location>
        <begin position="1"/>
        <end position="24"/>
    </location>
</feature>
<evidence type="ECO:0000259" key="3">
    <source>
        <dbReference type="Pfam" id="PF13472"/>
    </source>
</evidence>
<dbReference type="HOGENOM" id="CLU_029872_1_0_11"/>
<dbReference type="PATRIC" id="fig|749927.5.peg.3164"/>
<dbReference type="InterPro" id="IPR053140">
    <property type="entry name" value="GDSL_Rv0518-like"/>
</dbReference>
<dbReference type="EMBL" id="CP002000">
    <property type="protein sequence ID" value="ADJ44860.1"/>
    <property type="molecule type" value="Genomic_DNA"/>
</dbReference>
<dbReference type="GO" id="GO:0016787">
    <property type="term" value="F:hydrolase activity"/>
    <property type="evidence" value="ECO:0007669"/>
    <property type="project" value="UniProtKB-KW"/>
</dbReference>
<gene>
    <name evidence="4" type="ordered locus">AMED_3068</name>
</gene>
<dbReference type="PANTHER" id="PTHR43784:SF2">
    <property type="entry name" value="GDSL-LIKE LIPASE_ACYLHYDROLASE, PUTATIVE (AFU_ORTHOLOGUE AFUA_2G00820)-RELATED"/>
    <property type="match status" value="1"/>
</dbReference>
<organism evidence="4 5">
    <name type="scientific">Amycolatopsis mediterranei (strain U-32)</name>
    <dbReference type="NCBI Taxonomy" id="749927"/>
    <lineage>
        <taxon>Bacteria</taxon>
        <taxon>Bacillati</taxon>
        <taxon>Actinomycetota</taxon>
        <taxon>Actinomycetes</taxon>
        <taxon>Pseudonocardiales</taxon>
        <taxon>Pseudonocardiaceae</taxon>
        <taxon>Amycolatopsis</taxon>
    </lineage>
</organism>
<evidence type="ECO:0000256" key="2">
    <source>
        <dbReference type="SAM" id="SignalP"/>
    </source>
</evidence>
<feature type="chain" id="PRO_5002606851" evidence="2">
    <location>
        <begin position="25"/>
        <end position="412"/>
    </location>
</feature>
<feature type="region of interest" description="Disordered" evidence="1">
    <location>
        <begin position="147"/>
        <end position="179"/>
    </location>
</feature>
<reference evidence="4 5" key="1">
    <citation type="journal article" date="2010" name="Cell Res.">
        <title>Complete genome sequence of the rifamycin SV-producing Amycolatopsis mediterranei U32 revealed its genetic characteristics in phylogeny and metabolism.</title>
        <authorList>
            <person name="Zhao W."/>
            <person name="Zhong Y."/>
            <person name="Yuan H."/>
            <person name="Wang J."/>
            <person name="Zheng H."/>
            <person name="Wang Y."/>
            <person name="Cen X."/>
            <person name="Xu F."/>
            <person name="Bai J."/>
            <person name="Han X."/>
            <person name="Lu G."/>
            <person name="Zhu Y."/>
            <person name="Shao Z."/>
            <person name="Yan H."/>
            <person name="Li C."/>
            <person name="Peng N."/>
            <person name="Zhang Z."/>
            <person name="Zhang Y."/>
            <person name="Lin W."/>
            <person name="Fan Y."/>
            <person name="Qin Z."/>
            <person name="Hu Y."/>
            <person name="Zhu B."/>
            <person name="Wang S."/>
            <person name="Ding X."/>
            <person name="Zhao G.P."/>
        </authorList>
    </citation>
    <scope>NUCLEOTIDE SEQUENCE [LARGE SCALE GENOMIC DNA]</scope>
    <source>
        <strain evidence="5">U-32</strain>
    </source>
</reference>
<dbReference type="Proteomes" id="UP000000328">
    <property type="component" value="Chromosome"/>
</dbReference>
<dbReference type="RefSeq" id="WP_013224932.1">
    <property type="nucleotide sequence ID" value="NC_014318.1"/>
</dbReference>
<dbReference type="KEGG" id="amd:AMED_3068"/>
<feature type="domain" description="SGNH hydrolase-type esterase" evidence="3">
    <location>
        <begin position="207"/>
        <end position="400"/>
    </location>
</feature>
<dbReference type="SUPFAM" id="SSF52266">
    <property type="entry name" value="SGNH hydrolase"/>
    <property type="match status" value="1"/>
</dbReference>
<proteinExistence type="predicted"/>
<evidence type="ECO:0000256" key="1">
    <source>
        <dbReference type="SAM" id="MobiDB-lite"/>
    </source>
</evidence>
<dbReference type="OrthoDB" id="1828825at2"/>
<dbReference type="AlphaFoldDB" id="A0A0H3D2I7"/>
<dbReference type="InterPro" id="IPR013830">
    <property type="entry name" value="SGNH_hydro"/>
</dbReference>
<dbReference type="PANTHER" id="PTHR43784">
    <property type="entry name" value="GDSL-LIKE LIPASE/ACYLHYDROLASE, PUTATIVE (AFU_ORTHOLOGUE AFUA_2G00820)-RELATED"/>
    <property type="match status" value="1"/>
</dbReference>
<dbReference type="eggNOG" id="COG2755">
    <property type="taxonomic scope" value="Bacteria"/>
</dbReference>
<keyword evidence="4" id="KW-0378">Hydrolase</keyword>
<evidence type="ECO:0000313" key="4">
    <source>
        <dbReference type="EMBL" id="ADJ44860.1"/>
    </source>
</evidence>
<dbReference type="Gene3D" id="3.40.50.1110">
    <property type="entry name" value="SGNH hydrolase"/>
    <property type="match status" value="1"/>
</dbReference>
<name>A0A0H3D2I7_AMYMU</name>
<dbReference type="GeneID" id="92870835"/>
<evidence type="ECO:0000313" key="5">
    <source>
        <dbReference type="Proteomes" id="UP000000328"/>
    </source>
</evidence>
<accession>A0A0H3D2I7</accession>
<dbReference type="InterPro" id="IPR036514">
    <property type="entry name" value="SGNH_hydro_sf"/>
</dbReference>
<sequence length="412" mass="42658">MRFRRTAVVLAVSASLLAPATAEAAPSGGAPPGWVTLTESSLEGVHGTAPDVTIRNVLTVTAAGTALRVRLSNPFGATAMTVRSVWAGRQPSTNSPALAPGSNHRATFGFRHTVTIPPGASVWTDPLPLPVRRGDHVAVSVYAPGAPVDDHTFPPPATDTPGSFTSAGPGDAGADESGSAYGPFAPGVLWWTDAISAVSPARGTIVALGDSITDGYNAFGGGPRWTDVLAERMETLPPWRRLSVANAGISGNTVSVQPNPYDPTGQCCGPPAPVRLDRDVLSLPGVRYVLLLEGTNDLGGGDNAPPAPAAQVIDAMRTIAGRVHAAGHRIVGATILPMCNAAGSAKEQARLAVDAWIRTSGTFDAVLDFDAVLRDPADPTVIRADWRTDCYHPNAAGDRILGDSIDLKVFAR</sequence>
<protein>
    <submittedName>
        <fullName evidence="4">SGNH hydrolase</fullName>
    </submittedName>
</protein>